<proteinExistence type="predicted"/>
<comment type="caution">
    <text evidence="2">The sequence shown here is derived from an EMBL/GenBank/DDBJ whole genome shotgun (WGS) entry which is preliminary data.</text>
</comment>
<keyword evidence="3" id="KW-1185">Reference proteome</keyword>
<dbReference type="AlphaFoldDB" id="A0A9N8HQU7"/>
<feature type="compositionally biased region" description="Polar residues" evidence="1">
    <location>
        <begin position="7"/>
        <end position="17"/>
    </location>
</feature>
<name>A0A9N8HQU7_9STRA</name>
<gene>
    <name evidence="2" type="ORF">SEMRO_1196_G251471.1</name>
</gene>
<protein>
    <submittedName>
        <fullName evidence="2">Uncharacterized protein</fullName>
    </submittedName>
</protein>
<sequence>MVRESYGSPTGLTHTSQPAPTPAPTPRPVLELLLSASPHLGRGAAGCKSCNRPGQYGSVQLAIPALPVCHLNGHDLGVQERNMPRSTQELDLKHQLRTHQNWWRCTR</sequence>
<feature type="region of interest" description="Disordered" evidence="1">
    <location>
        <begin position="1"/>
        <end position="28"/>
    </location>
</feature>
<evidence type="ECO:0000313" key="2">
    <source>
        <dbReference type="EMBL" id="CAB9521455.1"/>
    </source>
</evidence>
<dbReference type="Proteomes" id="UP001153069">
    <property type="component" value="Unassembled WGS sequence"/>
</dbReference>
<dbReference type="EMBL" id="CAICTM010001194">
    <property type="protein sequence ID" value="CAB9521455.1"/>
    <property type="molecule type" value="Genomic_DNA"/>
</dbReference>
<evidence type="ECO:0000313" key="3">
    <source>
        <dbReference type="Proteomes" id="UP001153069"/>
    </source>
</evidence>
<reference evidence="2" key="1">
    <citation type="submission" date="2020-06" db="EMBL/GenBank/DDBJ databases">
        <authorList>
            <consortium name="Plant Systems Biology data submission"/>
        </authorList>
    </citation>
    <scope>NUCLEOTIDE SEQUENCE</scope>
    <source>
        <strain evidence="2">D6</strain>
    </source>
</reference>
<organism evidence="2 3">
    <name type="scientific">Seminavis robusta</name>
    <dbReference type="NCBI Taxonomy" id="568900"/>
    <lineage>
        <taxon>Eukaryota</taxon>
        <taxon>Sar</taxon>
        <taxon>Stramenopiles</taxon>
        <taxon>Ochrophyta</taxon>
        <taxon>Bacillariophyta</taxon>
        <taxon>Bacillariophyceae</taxon>
        <taxon>Bacillariophycidae</taxon>
        <taxon>Naviculales</taxon>
        <taxon>Naviculaceae</taxon>
        <taxon>Seminavis</taxon>
    </lineage>
</organism>
<accession>A0A9N8HQU7</accession>
<evidence type="ECO:0000256" key="1">
    <source>
        <dbReference type="SAM" id="MobiDB-lite"/>
    </source>
</evidence>